<keyword evidence="3" id="KW-1185">Reference proteome</keyword>
<sequence>MLEASVLKILNSSTKKINSKKLTKDYNIYTPDIVKKYKSTFKVLLKMTDDRNHTLYIMYGKVKKWYEDEKNLNIVMEKIHIKTKLGSYLSGGCGIEASLLANLTASGVFAYSIKYIKNFSPLALFCYLSWVTIYGITVLWREDNQVEMYNMFLEVLNELENKF</sequence>
<dbReference type="Proteomes" id="UP001519921">
    <property type="component" value="Unassembled WGS sequence"/>
</dbReference>
<keyword evidence="1" id="KW-0812">Transmembrane</keyword>
<evidence type="ECO:0000313" key="3">
    <source>
        <dbReference type="Proteomes" id="UP001519921"/>
    </source>
</evidence>
<evidence type="ECO:0000256" key="1">
    <source>
        <dbReference type="SAM" id="Phobius"/>
    </source>
</evidence>
<keyword evidence="1" id="KW-0472">Membrane</keyword>
<comment type="caution">
    <text evidence="2">The sequence shown here is derived from an EMBL/GenBank/DDBJ whole genome shotgun (WGS) entry which is preliminary data.</text>
</comment>
<reference evidence="2 3" key="1">
    <citation type="submission" date="2021-07" db="EMBL/GenBank/DDBJ databases">
        <title>Clostridium weizhouense sp. nov., an anaerobic bacterium isolated from activated sludge of Petroleum wastewater.</title>
        <authorList>
            <person name="Li Q."/>
        </authorList>
    </citation>
    <scope>NUCLEOTIDE SEQUENCE [LARGE SCALE GENOMIC DNA]</scope>
    <source>
        <strain evidence="2 3">YB-6</strain>
    </source>
</reference>
<protein>
    <submittedName>
        <fullName evidence="2">Uncharacterized protein</fullName>
    </submittedName>
</protein>
<feature type="transmembrane region" description="Helical" evidence="1">
    <location>
        <begin position="119"/>
        <end position="140"/>
    </location>
</feature>
<evidence type="ECO:0000313" key="2">
    <source>
        <dbReference type="EMBL" id="MBW6409418.1"/>
    </source>
</evidence>
<keyword evidence="1" id="KW-1133">Transmembrane helix</keyword>
<dbReference type="EMBL" id="JAHXPT010000003">
    <property type="protein sequence ID" value="MBW6409418.1"/>
    <property type="molecule type" value="Genomic_DNA"/>
</dbReference>
<proteinExistence type="predicted"/>
<name>A0ABS7AL79_9CLOT</name>
<organism evidence="2 3">
    <name type="scientific">Clostridium weizhouense</name>
    <dbReference type="NCBI Taxonomy" id="2859781"/>
    <lineage>
        <taxon>Bacteria</taxon>
        <taxon>Bacillati</taxon>
        <taxon>Bacillota</taxon>
        <taxon>Clostridia</taxon>
        <taxon>Eubacteriales</taxon>
        <taxon>Clostridiaceae</taxon>
        <taxon>Clostridium</taxon>
    </lineage>
</organism>
<gene>
    <name evidence="2" type="ORF">KYD98_04885</name>
</gene>
<accession>A0ABS7AL79</accession>